<gene>
    <name evidence="7" type="ORF">D5086_0000281240</name>
</gene>
<sequence length="982" mass="109119">MASAYSALLLVFFFWIYEPVSPQQSRTDSIELGSSLSTNFPPTSWRSPSGLFAFGFYRQGSGFIVGIWLASKPDATITWTINRDVPHVSSNATLELTTEGKLLLRRHRNNATDEEKLIANFTGPASYAQMLDSGNFVLYNERSEAIWESFNFPTDTILGGQNLYKGGELFSSASAIDLSTGRFHLKMQDDGSLVLYPVDTLDLPLDAYWNSGTYDNPGIHLSLTGTGDLLLGNKTLHKTKDVSPSGSESNSTSIIYRATLEYDGIFRLYSHNFDGEAEYIISLVWHEPETQCEATGFCGFNSYCTMNDIDDQPDCLCLPGTAYVDPNRRFHGCERDYNEGSCKHTNEMSSLYNITVMDRIAWDDNAYSQASMSEEGCRKSCLEDCNCAGALYKSGNCKKQKYPVKYALKTQDQSSKSFFKVALESIKSSNHSSAIGMVPSVIQRTSKKAVVLILVMSLAFITWCLVTLAISGFFIFKSRVIKGRMQTESGNFGLAQTRTQPNQCDEIHLDSQLSPTSNLLSWLSPSGHFAFGFYPQGNGFAIGIWLIGQPDNTVVWTANRDDPPVSSDATIQFSEEGKLLLRTGQGRYEKLIANVSVSDSASMLDSGNFVLYSSCSIIWQSFDFPTDTILGGQSLTWSQELVSSVSSSNHSSGRFFLWMQTDGNLVAYPRNSAALPNDAYWGSNTDNNVGSNLSLNHQGHLFMNSNKSEPQVHSFASSSYSCENSTTIFRATLDADGIFRLYSHCFESKTSWSVHVEWSALNNQCDVHGFCDFNSYCSGTGTNCECSCYPGFVFNDPNEKFSGCYRNAGESFCAGSKEGRKYHVTRIENLLFERNPYSAQELEEEKCGLSCLEDCHCDVALYMNAKCEKYTFPIRYGRENKNISSIAFFKEETNPGHKIIIDSKKSLIMFLAIIFCSIAILCLGIAISTFFVYRDRAFLYEKLSEIISLTGEFTLQSFSYGELEKATDGFREELAGGSIGAV</sequence>
<feature type="domain" description="Bulb-type lectin" evidence="6">
    <location>
        <begin position="27"/>
        <end position="151"/>
    </location>
</feature>
<dbReference type="PANTHER" id="PTHR47976:SF49">
    <property type="entry name" value="RECEPTOR-LIKE SERINE_THREONINE-PROTEIN KINASE"/>
    <property type="match status" value="1"/>
</dbReference>
<feature type="signal peptide" evidence="5">
    <location>
        <begin position="1"/>
        <end position="22"/>
    </location>
</feature>
<dbReference type="GO" id="GO:0048544">
    <property type="term" value="P:recognition of pollen"/>
    <property type="evidence" value="ECO:0007669"/>
    <property type="project" value="InterPro"/>
</dbReference>
<evidence type="ECO:0000256" key="1">
    <source>
        <dbReference type="ARBA" id="ARBA00022729"/>
    </source>
</evidence>
<dbReference type="SUPFAM" id="SSF51110">
    <property type="entry name" value="alpha-D-mannose-specific plant lectins"/>
    <property type="match status" value="4"/>
</dbReference>
<keyword evidence="4" id="KW-1133">Transmembrane helix</keyword>
<dbReference type="AlphaFoldDB" id="A0A4U5N790"/>
<evidence type="ECO:0000256" key="4">
    <source>
        <dbReference type="SAM" id="Phobius"/>
    </source>
</evidence>
<comment type="caution">
    <text evidence="7">The sequence shown here is derived from an EMBL/GenBank/DDBJ whole genome shotgun (WGS) entry which is preliminary data.</text>
</comment>
<keyword evidence="2" id="KW-1015">Disulfide bond</keyword>
<organism evidence="7">
    <name type="scientific">Populus alba</name>
    <name type="common">White poplar</name>
    <dbReference type="NCBI Taxonomy" id="43335"/>
    <lineage>
        <taxon>Eukaryota</taxon>
        <taxon>Viridiplantae</taxon>
        <taxon>Streptophyta</taxon>
        <taxon>Embryophyta</taxon>
        <taxon>Tracheophyta</taxon>
        <taxon>Spermatophyta</taxon>
        <taxon>Magnoliopsida</taxon>
        <taxon>eudicotyledons</taxon>
        <taxon>Gunneridae</taxon>
        <taxon>Pentapetalae</taxon>
        <taxon>rosids</taxon>
        <taxon>fabids</taxon>
        <taxon>Malpighiales</taxon>
        <taxon>Salicaceae</taxon>
        <taxon>Saliceae</taxon>
        <taxon>Populus</taxon>
    </lineage>
</organism>
<dbReference type="SMART" id="SM00108">
    <property type="entry name" value="B_lectin"/>
    <property type="match status" value="3"/>
</dbReference>
<evidence type="ECO:0000259" key="6">
    <source>
        <dbReference type="PROSITE" id="PS50927"/>
    </source>
</evidence>
<proteinExistence type="predicted"/>
<dbReference type="Pfam" id="PF01453">
    <property type="entry name" value="B_lectin"/>
    <property type="match status" value="2"/>
</dbReference>
<name>A0A4U5N790_POPAL</name>
<dbReference type="InterPro" id="IPR036426">
    <property type="entry name" value="Bulb-type_lectin_dom_sf"/>
</dbReference>
<dbReference type="Gene3D" id="2.90.10.10">
    <property type="entry name" value="Bulb-type lectin domain"/>
    <property type="match status" value="3"/>
</dbReference>
<keyword evidence="4" id="KW-0812">Transmembrane</keyword>
<keyword evidence="1 5" id="KW-0732">Signal</keyword>
<evidence type="ECO:0000256" key="5">
    <source>
        <dbReference type="SAM" id="SignalP"/>
    </source>
</evidence>
<feature type="domain" description="Bulb-type lectin" evidence="6">
    <location>
        <begin position="626"/>
        <end position="754"/>
    </location>
</feature>
<feature type="domain" description="Bulb-type lectin" evidence="6">
    <location>
        <begin position="504"/>
        <end position="624"/>
    </location>
</feature>
<dbReference type="FunFam" id="2.90.10.30:FF:000001">
    <property type="entry name" value="Serine/threonine-protein kinase"/>
    <property type="match status" value="2"/>
</dbReference>
<dbReference type="InterPro" id="IPR051343">
    <property type="entry name" value="G-type_lectin_kinases/EP1-like"/>
</dbReference>
<dbReference type="Gene3D" id="2.90.10.30">
    <property type="match status" value="1"/>
</dbReference>
<protein>
    <recommendedName>
        <fullName evidence="6">Bulb-type lectin domain-containing protein</fullName>
    </recommendedName>
</protein>
<dbReference type="PROSITE" id="PS50927">
    <property type="entry name" value="BULB_LECTIN"/>
    <property type="match status" value="3"/>
</dbReference>
<feature type="transmembrane region" description="Helical" evidence="4">
    <location>
        <begin position="907"/>
        <end position="933"/>
    </location>
</feature>
<feature type="transmembrane region" description="Helical" evidence="4">
    <location>
        <begin position="449"/>
        <end position="476"/>
    </location>
</feature>
<evidence type="ECO:0000313" key="7">
    <source>
        <dbReference type="EMBL" id="TKR78559.1"/>
    </source>
</evidence>
<keyword evidence="3" id="KW-0325">Glycoprotein</keyword>
<dbReference type="PANTHER" id="PTHR47976">
    <property type="entry name" value="G-TYPE LECTIN S-RECEPTOR-LIKE SERINE/THREONINE-PROTEIN KINASE SD2-5"/>
    <property type="match status" value="1"/>
</dbReference>
<reference evidence="7" key="1">
    <citation type="submission" date="2018-10" db="EMBL/GenBank/DDBJ databases">
        <title>Population genomic analysis revealed the cold adaptation of white poplar.</title>
        <authorList>
            <person name="Liu Y.-J."/>
        </authorList>
    </citation>
    <scope>NUCLEOTIDE SEQUENCE [LARGE SCALE GENOMIC DNA]</scope>
    <source>
        <strain evidence="7">PAL-ZL1</strain>
    </source>
</reference>
<dbReference type="STRING" id="43335.A0A4U5N790"/>
<feature type="chain" id="PRO_5020638084" description="Bulb-type lectin domain-containing protein" evidence="5">
    <location>
        <begin position="23"/>
        <end position="982"/>
    </location>
</feature>
<keyword evidence="4" id="KW-0472">Membrane</keyword>
<dbReference type="Pfam" id="PF00954">
    <property type="entry name" value="S_locus_glycop"/>
    <property type="match status" value="1"/>
</dbReference>
<dbReference type="EMBL" id="RCHU01001107">
    <property type="protein sequence ID" value="TKR78559.1"/>
    <property type="molecule type" value="Genomic_DNA"/>
</dbReference>
<dbReference type="InterPro" id="IPR000858">
    <property type="entry name" value="S_locus_glycoprot_dom"/>
</dbReference>
<dbReference type="InterPro" id="IPR001480">
    <property type="entry name" value="Bulb-type_lectin_dom"/>
</dbReference>
<dbReference type="FunFam" id="2.90.10.10:FF:000026">
    <property type="entry name" value="Serine/threonine-protein kinase"/>
    <property type="match status" value="2"/>
</dbReference>
<accession>A0A4U5N790</accession>
<evidence type="ECO:0000256" key="3">
    <source>
        <dbReference type="ARBA" id="ARBA00023180"/>
    </source>
</evidence>
<evidence type="ECO:0000256" key="2">
    <source>
        <dbReference type="ARBA" id="ARBA00023157"/>
    </source>
</evidence>